<dbReference type="EMBL" id="JARWAM010000009">
    <property type="protein sequence ID" value="MDR5906334.1"/>
    <property type="molecule type" value="Genomic_DNA"/>
</dbReference>
<dbReference type="Pfam" id="PF03938">
    <property type="entry name" value="OmpH"/>
    <property type="match status" value="1"/>
</dbReference>
<evidence type="ECO:0000256" key="4">
    <source>
        <dbReference type="SAM" id="SignalP"/>
    </source>
</evidence>
<comment type="caution">
    <text evidence="5">The sequence shown here is derived from an EMBL/GenBank/DDBJ whole genome shotgun (WGS) entry which is preliminary data.</text>
</comment>
<organism evidence="5 6">
    <name type="scientific">Franzmannia qiaohouensis</name>
    <dbReference type="NCBI Taxonomy" id="1329370"/>
    <lineage>
        <taxon>Bacteria</taxon>
        <taxon>Pseudomonadati</taxon>
        <taxon>Pseudomonadota</taxon>
        <taxon>Gammaproteobacteria</taxon>
        <taxon>Oceanospirillales</taxon>
        <taxon>Halomonadaceae</taxon>
        <taxon>Franzmannia</taxon>
    </lineage>
</organism>
<proteinExistence type="inferred from homology"/>
<name>A0ABU1HHN8_9GAMM</name>
<dbReference type="InterPro" id="IPR005632">
    <property type="entry name" value="Chaperone_Skp"/>
</dbReference>
<keyword evidence="3" id="KW-0175">Coiled coil</keyword>
<dbReference type="PANTHER" id="PTHR35089">
    <property type="entry name" value="CHAPERONE PROTEIN SKP"/>
    <property type="match status" value="1"/>
</dbReference>
<accession>A0ABU1HHN8</accession>
<evidence type="ECO:0000313" key="6">
    <source>
        <dbReference type="Proteomes" id="UP001251374"/>
    </source>
</evidence>
<evidence type="ECO:0000256" key="2">
    <source>
        <dbReference type="ARBA" id="ARBA00022729"/>
    </source>
</evidence>
<comment type="similarity">
    <text evidence="1">Belongs to the Skp family.</text>
</comment>
<dbReference type="Gene3D" id="3.30.910.20">
    <property type="entry name" value="Skp domain"/>
    <property type="match status" value="1"/>
</dbReference>
<dbReference type="PANTHER" id="PTHR35089:SF1">
    <property type="entry name" value="CHAPERONE PROTEIN SKP"/>
    <property type="match status" value="1"/>
</dbReference>
<keyword evidence="2 4" id="KW-0732">Signal</keyword>
<gene>
    <name evidence="5" type="ORF">QC821_13730</name>
</gene>
<protein>
    <submittedName>
        <fullName evidence="5">OmpH family outer membrane protein</fullName>
    </submittedName>
</protein>
<feature type="coiled-coil region" evidence="3">
    <location>
        <begin position="37"/>
        <end position="118"/>
    </location>
</feature>
<dbReference type="RefSeq" id="WP_309722493.1">
    <property type="nucleotide sequence ID" value="NZ_JARWAM010000009.1"/>
</dbReference>
<dbReference type="SMART" id="SM00935">
    <property type="entry name" value="OmpH"/>
    <property type="match status" value="1"/>
</dbReference>
<dbReference type="InterPro" id="IPR024930">
    <property type="entry name" value="Skp_dom_sf"/>
</dbReference>
<evidence type="ECO:0000256" key="1">
    <source>
        <dbReference type="ARBA" id="ARBA00009091"/>
    </source>
</evidence>
<dbReference type="SUPFAM" id="SSF111384">
    <property type="entry name" value="OmpH-like"/>
    <property type="match status" value="1"/>
</dbReference>
<sequence>MRKVMGVISLGLLGLFASVAQAAEVAVVDWRQALMETRAAQQSMSQLESQIGNQQQQAQSLGQELQRLQERLQQDGAVMSDSERQSLMQEGQQKEQQFVELRQQIMQAQQQAEQAFLQDAEPKLERAVDEVMARHGIDVLMDINGIINTNQDLMNLTDEVTEILDSMN</sequence>
<feature type="chain" id="PRO_5046589040" evidence="4">
    <location>
        <begin position="23"/>
        <end position="168"/>
    </location>
</feature>
<reference evidence="5 6" key="1">
    <citation type="submission" date="2023-04" db="EMBL/GenBank/DDBJ databases">
        <title>A long-awaited taxogenomic arrangement of the family Halomonadaceae.</title>
        <authorList>
            <person name="De La Haba R."/>
            <person name="Chuvochina M."/>
            <person name="Wittouck S."/>
            <person name="Arahal D.R."/>
            <person name="Sanchez-Porro C."/>
            <person name="Hugenholtz P."/>
            <person name="Ventosa A."/>
        </authorList>
    </citation>
    <scope>NUCLEOTIDE SEQUENCE [LARGE SCALE GENOMIC DNA]</scope>
    <source>
        <strain evidence="5 6">DSM 26770</strain>
    </source>
</reference>
<feature type="signal peptide" evidence="4">
    <location>
        <begin position="1"/>
        <end position="22"/>
    </location>
</feature>
<dbReference type="Proteomes" id="UP001251374">
    <property type="component" value="Unassembled WGS sequence"/>
</dbReference>
<keyword evidence="6" id="KW-1185">Reference proteome</keyword>
<evidence type="ECO:0000313" key="5">
    <source>
        <dbReference type="EMBL" id="MDR5906334.1"/>
    </source>
</evidence>
<evidence type="ECO:0000256" key="3">
    <source>
        <dbReference type="SAM" id="Coils"/>
    </source>
</evidence>